<sequence length="146" mass="16021">MVAMISLYSPISTRIVEANFDPNDDTLSDDIVILLWKLLNVHRLISNIESLKVNSTPDRALESPSSFPISVVDSDSFFEDYRTIPSHLPPVLFSICHLPEALLFLVHGSGGNDFDTAPSPLRANGILIGMELSCALNVNPKLMKAD</sequence>
<comment type="caution">
    <text evidence="1">The sequence shown here is derived from an EMBL/GenBank/DDBJ whole genome shotgun (WGS) entry which is preliminary data.</text>
</comment>
<reference evidence="1" key="2">
    <citation type="submission" date="2022-01" db="EMBL/GenBank/DDBJ databases">
        <authorList>
            <person name="Yamashiro T."/>
            <person name="Shiraishi A."/>
            <person name="Satake H."/>
            <person name="Nakayama K."/>
        </authorList>
    </citation>
    <scope>NUCLEOTIDE SEQUENCE</scope>
</reference>
<protein>
    <submittedName>
        <fullName evidence="1">Uncharacterized protein</fullName>
    </submittedName>
</protein>
<gene>
    <name evidence="1" type="ORF">Tco_1029970</name>
</gene>
<name>A0ABQ5G6N2_9ASTR</name>
<proteinExistence type="predicted"/>
<evidence type="ECO:0000313" key="2">
    <source>
        <dbReference type="Proteomes" id="UP001151760"/>
    </source>
</evidence>
<accession>A0ABQ5G6N2</accession>
<keyword evidence="2" id="KW-1185">Reference proteome</keyword>
<reference evidence="1" key="1">
    <citation type="journal article" date="2022" name="Int. J. Mol. Sci.">
        <title>Draft Genome of Tanacetum Coccineum: Genomic Comparison of Closely Related Tanacetum-Family Plants.</title>
        <authorList>
            <person name="Yamashiro T."/>
            <person name="Shiraishi A."/>
            <person name="Nakayama K."/>
            <person name="Satake H."/>
        </authorList>
    </citation>
    <scope>NUCLEOTIDE SEQUENCE</scope>
</reference>
<dbReference type="EMBL" id="BQNB010018100">
    <property type="protein sequence ID" value="GJT70684.1"/>
    <property type="molecule type" value="Genomic_DNA"/>
</dbReference>
<dbReference type="Proteomes" id="UP001151760">
    <property type="component" value="Unassembled WGS sequence"/>
</dbReference>
<organism evidence="1 2">
    <name type="scientific">Tanacetum coccineum</name>
    <dbReference type="NCBI Taxonomy" id="301880"/>
    <lineage>
        <taxon>Eukaryota</taxon>
        <taxon>Viridiplantae</taxon>
        <taxon>Streptophyta</taxon>
        <taxon>Embryophyta</taxon>
        <taxon>Tracheophyta</taxon>
        <taxon>Spermatophyta</taxon>
        <taxon>Magnoliopsida</taxon>
        <taxon>eudicotyledons</taxon>
        <taxon>Gunneridae</taxon>
        <taxon>Pentapetalae</taxon>
        <taxon>asterids</taxon>
        <taxon>campanulids</taxon>
        <taxon>Asterales</taxon>
        <taxon>Asteraceae</taxon>
        <taxon>Asteroideae</taxon>
        <taxon>Anthemideae</taxon>
        <taxon>Anthemidinae</taxon>
        <taxon>Tanacetum</taxon>
    </lineage>
</organism>
<evidence type="ECO:0000313" key="1">
    <source>
        <dbReference type="EMBL" id="GJT70684.1"/>
    </source>
</evidence>